<feature type="chain" id="PRO_5043541375" evidence="2">
    <location>
        <begin position="19"/>
        <end position="209"/>
    </location>
</feature>
<proteinExistence type="predicted"/>
<gene>
    <name evidence="3" type="ORF">QBC42DRAFT_249314</name>
</gene>
<dbReference type="Proteomes" id="UP001321749">
    <property type="component" value="Unassembled WGS sequence"/>
</dbReference>
<reference evidence="3" key="2">
    <citation type="submission" date="2023-06" db="EMBL/GenBank/DDBJ databases">
        <authorList>
            <consortium name="Lawrence Berkeley National Laboratory"/>
            <person name="Mondo S.J."/>
            <person name="Hensen N."/>
            <person name="Bonometti L."/>
            <person name="Westerberg I."/>
            <person name="Brannstrom I.O."/>
            <person name="Guillou S."/>
            <person name="Cros-Aarteil S."/>
            <person name="Calhoun S."/>
            <person name="Haridas S."/>
            <person name="Kuo A."/>
            <person name="Pangilinan J."/>
            <person name="Riley R."/>
            <person name="Labutti K."/>
            <person name="Andreopoulos B."/>
            <person name="Lipzen A."/>
            <person name="Chen C."/>
            <person name="Yanf M."/>
            <person name="Daum C."/>
            <person name="Ng V."/>
            <person name="Clum A."/>
            <person name="Steindorff A."/>
            <person name="Ohm R."/>
            <person name="Martin F."/>
            <person name="Silar P."/>
            <person name="Natvig D."/>
            <person name="Lalanne C."/>
            <person name="Gautier V."/>
            <person name="Ament-Velasquez S.L."/>
            <person name="Kruys A."/>
            <person name="Hutchinson M.I."/>
            <person name="Powell A.J."/>
            <person name="Barry K."/>
            <person name="Miller A.N."/>
            <person name="Grigoriev I.V."/>
            <person name="Debuchy R."/>
            <person name="Gladieux P."/>
            <person name="Thoren M.H."/>
            <person name="Johannesson H."/>
        </authorList>
    </citation>
    <scope>NUCLEOTIDE SEQUENCE</scope>
    <source>
        <strain evidence="3">PSN324</strain>
    </source>
</reference>
<evidence type="ECO:0000313" key="3">
    <source>
        <dbReference type="EMBL" id="KAK4464612.1"/>
    </source>
</evidence>
<protein>
    <submittedName>
        <fullName evidence="3">Glycoside hydrolase</fullName>
    </submittedName>
</protein>
<comment type="caution">
    <text evidence="3">The sequence shown here is derived from an EMBL/GenBank/DDBJ whole genome shotgun (WGS) entry which is preliminary data.</text>
</comment>
<keyword evidence="3" id="KW-0378">Hydrolase</keyword>
<dbReference type="EMBL" id="MU864946">
    <property type="protein sequence ID" value="KAK4464612.1"/>
    <property type="molecule type" value="Genomic_DNA"/>
</dbReference>
<dbReference type="AlphaFoldDB" id="A0AAV9HUL8"/>
<keyword evidence="2" id="KW-0732">Signal</keyword>
<dbReference type="GO" id="GO:0016787">
    <property type="term" value="F:hydrolase activity"/>
    <property type="evidence" value="ECO:0007669"/>
    <property type="project" value="UniProtKB-KW"/>
</dbReference>
<evidence type="ECO:0000256" key="2">
    <source>
        <dbReference type="SAM" id="SignalP"/>
    </source>
</evidence>
<reference evidence="3" key="1">
    <citation type="journal article" date="2023" name="Mol. Phylogenet. Evol.">
        <title>Genome-scale phylogeny and comparative genomics of the fungal order Sordariales.</title>
        <authorList>
            <person name="Hensen N."/>
            <person name="Bonometti L."/>
            <person name="Westerberg I."/>
            <person name="Brannstrom I.O."/>
            <person name="Guillou S."/>
            <person name="Cros-Aarteil S."/>
            <person name="Calhoun S."/>
            <person name="Haridas S."/>
            <person name="Kuo A."/>
            <person name="Mondo S."/>
            <person name="Pangilinan J."/>
            <person name="Riley R."/>
            <person name="LaButti K."/>
            <person name="Andreopoulos B."/>
            <person name="Lipzen A."/>
            <person name="Chen C."/>
            <person name="Yan M."/>
            <person name="Daum C."/>
            <person name="Ng V."/>
            <person name="Clum A."/>
            <person name="Steindorff A."/>
            <person name="Ohm R.A."/>
            <person name="Martin F."/>
            <person name="Silar P."/>
            <person name="Natvig D.O."/>
            <person name="Lalanne C."/>
            <person name="Gautier V."/>
            <person name="Ament-Velasquez S.L."/>
            <person name="Kruys A."/>
            <person name="Hutchinson M.I."/>
            <person name="Powell A.J."/>
            <person name="Barry K."/>
            <person name="Miller A.N."/>
            <person name="Grigoriev I.V."/>
            <person name="Debuchy R."/>
            <person name="Gladieux P."/>
            <person name="Hiltunen Thoren M."/>
            <person name="Johannesson H."/>
        </authorList>
    </citation>
    <scope>NUCLEOTIDE SEQUENCE</scope>
    <source>
        <strain evidence="3">PSN324</strain>
    </source>
</reference>
<sequence length="209" mass="20385">MHLSAALPIFMLAGKALAVGCATHTFGTCADGIVHWYDPDDGQICDPFDCGGGRAPPRTDVPGCPQYKGTAIRQTTPSYMPCFGKATSTSSASAAATQTPADTDSLTSTDTDTATDSPGAGPTSTSSSTLVTSRVTQSVTSSGTAAPPATTDPAALPSGDDSESGAAGPGQSSSSSSTSTTAAANNAGKVWGGSMMAAAGVAVGAVVLL</sequence>
<evidence type="ECO:0000313" key="4">
    <source>
        <dbReference type="Proteomes" id="UP001321749"/>
    </source>
</evidence>
<name>A0AAV9HUL8_9PEZI</name>
<accession>A0AAV9HUL8</accession>
<feature type="region of interest" description="Disordered" evidence="1">
    <location>
        <begin position="92"/>
        <end position="181"/>
    </location>
</feature>
<organism evidence="3 4">
    <name type="scientific">Cladorrhinum samala</name>
    <dbReference type="NCBI Taxonomy" id="585594"/>
    <lineage>
        <taxon>Eukaryota</taxon>
        <taxon>Fungi</taxon>
        <taxon>Dikarya</taxon>
        <taxon>Ascomycota</taxon>
        <taxon>Pezizomycotina</taxon>
        <taxon>Sordariomycetes</taxon>
        <taxon>Sordariomycetidae</taxon>
        <taxon>Sordariales</taxon>
        <taxon>Podosporaceae</taxon>
        <taxon>Cladorrhinum</taxon>
    </lineage>
</organism>
<feature type="signal peptide" evidence="2">
    <location>
        <begin position="1"/>
        <end position="18"/>
    </location>
</feature>
<evidence type="ECO:0000256" key="1">
    <source>
        <dbReference type="SAM" id="MobiDB-lite"/>
    </source>
</evidence>
<keyword evidence="4" id="KW-1185">Reference proteome</keyword>